<reference evidence="2 3" key="1">
    <citation type="journal article" date="2017" name="Environ. Microbiol.">
        <title>Decay of the glycolytic pathway and adaptation to intranuclear parasitism within Enterocytozoonidae microsporidia.</title>
        <authorList>
            <person name="Wiredu Boakye D."/>
            <person name="Jaroenlak P."/>
            <person name="Prachumwat A."/>
            <person name="Williams T.A."/>
            <person name="Bateman K.S."/>
            <person name="Itsathitphaisarn O."/>
            <person name="Sritunyalucksana K."/>
            <person name="Paszkiewicz K.H."/>
            <person name="Moore K.A."/>
            <person name="Stentiford G.D."/>
            <person name="Williams B.A."/>
        </authorList>
    </citation>
    <scope>NUCLEOTIDE SEQUENCE [LARGE SCALE GENOMIC DNA]</scope>
    <source>
        <strain evidence="2 3">GB1</strain>
    </source>
</reference>
<feature type="chain" id="PRO_5012891125" description="Ricin B lectin domain-containing protein" evidence="1">
    <location>
        <begin position="20"/>
        <end position="145"/>
    </location>
</feature>
<feature type="signal peptide" evidence="1">
    <location>
        <begin position="1"/>
        <end position="19"/>
    </location>
</feature>
<protein>
    <recommendedName>
        <fullName evidence="4">Ricin B lectin domain-containing protein</fullName>
    </recommendedName>
</protein>
<keyword evidence="3" id="KW-1185">Reference proteome</keyword>
<dbReference type="EMBL" id="LVKB01000005">
    <property type="protein sequence ID" value="ORD97936.1"/>
    <property type="molecule type" value="Genomic_DNA"/>
</dbReference>
<dbReference type="VEuPathDB" id="MicrosporidiaDB:HERIO_192"/>
<evidence type="ECO:0000313" key="3">
    <source>
        <dbReference type="Proteomes" id="UP000192356"/>
    </source>
</evidence>
<dbReference type="Proteomes" id="UP000192356">
    <property type="component" value="Unassembled WGS sequence"/>
</dbReference>
<organism evidence="2 3">
    <name type="scientific">Hepatospora eriocheir</name>
    <dbReference type="NCBI Taxonomy" id="1081669"/>
    <lineage>
        <taxon>Eukaryota</taxon>
        <taxon>Fungi</taxon>
        <taxon>Fungi incertae sedis</taxon>
        <taxon>Microsporidia</taxon>
        <taxon>Hepatosporidae</taxon>
        <taxon>Hepatospora</taxon>
    </lineage>
</organism>
<evidence type="ECO:0008006" key="4">
    <source>
        <dbReference type="Google" id="ProtNLM"/>
    </source>
</evidence>
<name>A0A1X0QDR7_9MICR</name>
<evidence type="ECO:0000313" key="2">
    <source>
        <dbReference type="EMBL" id="ORD97936.1"/>
    </source>
</evidence>
<dbReference type="VEuPathDB" id="MicrosporidiaDB:A0H76_984"/>
<dbReference type="AlphaFoldDB" id="A0A1X0QDR7"/>
<gene>
    <name evidence="2" type="ORF">HERIO_192</name>
</gene>
<evidence type="ECO:0000256" key="1">
    <source>
        <dbReference type="SAM" id="SignalP"/>
    </source>
</evidence>
<keyword evidence="1" id="KW-0732">Signal</keyword>
<accession>A0A1X0QDR7</accession>
<comment type="caution">
    <text evidence="2">The sequence shown here is derived from an EMBL/GenBank/DDBJ whole genome shotgun (WGS) entry which is preliminary data.</text>
</comment>
<sequence length="145" mass="16624">MRLLIFKLISCVFFTTEKGFLTINDRGILTVDSNEKNAGNFEFIHLNRDQSTSFKLKFGKNFIVKKKGKNNYFYLSSDSGKNDFFTMKLVPTNSGNKFHINHNGECLSLLKNGYNQTVTRNDCGDDNVLLFNYHKVIGHEPQIIS</sequence>
<proteinExistence type="predicted"/>